<dbReference type="SUPFAM" id="SSF49329">
    <property type="entry name" value="Cu,Zn superoxide dismutase-like"/>
    <property type="match status" value="1"/>
</dbReference>
<protein>
    <submittedName>
        <fullName evidence="4">Cu-Zn family superoxide dismutase</fullName>
        <ecNumber evidence="4">1.15.1.1</ecNumber>
    </submittedName>
</protein>
<dbReference type="PANTHER" id="PTHR10003">
    <property type="entry name" value="SUPEROXIDE DISMUTASE CU-ZN -RELATED"/>
    <property type="match status" value="1"/>
</dbReference>
<dbReference type="GO" id="GO:0004784">
    <property type="term" value="F:superoxide dismutase activity"/>
    <property type="evidence" value="ECO:0007669"/>
    <property type="project" value="UniProtKB-EC"/>
</dbReference>
<dbReference type="InterPro" id="IPR001424">
    <property type="entry name" value="SOD_Cu_Zn_dom"/>
</dbReference>
<dbReference type="EMBL" id="JACHKY010000005">
    <property type="protein sequence ID" value="MBB4799108.1"/>
    <property type="molecule type" value="Genomic_DNA"/>
</dbReference>
<feature type="chain" id="PRO_5031106179" evidence="2">
    <location>
        <begin position="24"/>
        <end position="210"/>
    </location>
</feature>
<evidence type="ECO:0000259" key="3">
    <source>
        <dbReference type="Pfam" id="PF00080"/>
    </source>
</evidence>
<evidence type="ECO:0000256" key="1">
    <source>
        <dbReference type="ARBA" id="ARBA00010457"/>
    </source>
</evidence>
<dbReference type="Proteomes" id="UP000539957">
    <property type="component" value="Unassembled WGS sequence"/>
</dbReference>
<name>A0A7W7IRU3_9CAUL</name>
<comment type="similarity">
    <text evidence="1">Belongs to the Cu-Zn superoxide dismutase family.</text>
</comment>
<accession>A0A7W7IRU3</accession>
<dbReference type="GO" id="GO:0005507">
    <property type="term" value="F:copper ion binding"/>
    <property type="evidence" value="ECO:0007669"/>
    <property type="project" value="InterPro"/>
</dbReference>
<evidence type="ECO:0000313" key="4">
    <source>
        <dbReference type="EMBL" id="MBB4799108.1"/>
    </source>
</evidence>
<dbReference type="Pfam" id="PF00080">
    <property type="entry name" value="Sod_Cu"/>
    <property type="match status" value="1"/>
</dbReference>
<dbReference type="AlphaFoldDB" id="A0A7W7IRU3"/>
<comment type="caution">
    <text evidence="4">The sequence shown here is derived from an EMBL/GenBank/DDBJ whole genome shotgun (WGS) entry which is preliminary data.</text>
</comment>
<keyword evidence="5" id="KW-1185">Reference proteome</keyword>
<dbReference type="EC" id="1.15.1.1" evidence="4"/>
<evidence type="ECO:0000313" key="5">
    <source>
        <dbReference type="Proteomes" id="UP000539957"/>
    </source>
</evidence>
<reference evidence="4 5" key="1">
    <citation type="submission" date="2020-08" db="EMBL/GenBank/DDBJ databases">
        <title>Functional genomics of gut bacteria from endangered species of beetles.</title>
        <authorList>
            <person name="Carlos-Shanley C."/>
        </authorList>
    </citation>
    <scope>NUCLEOTIDE SEQUENCE [LARGE SCALE GENOMIC DNA]</scope>
    <source>
        <strain evidence="4 5">S00123</strain>
    </source>
</reference>
<sequence>MRMNAYALAAIATTSLIAASASAQSHDHAAMNHGAHASAGGQARAMDHSAMMPRATPGQTGQAVIINGQGAEIGKATMTQGATGLLIKVEATGLTPGWHGIHIHATGQCAAPFTSAGAHINHTDPKTPHGLLNAQGPDDGDLPNLYAAADGSAKAEFFTTQARISQDGPGQWLWDADGSALVIHANPDDHNSQPIGGAGDRVACAVLSAN</sequence>
<feature type="domain" description="Superoxide dismutase copper/zinc binding" evidence="3">
    <location>
        <begin position="74"/>
        <end position="206"/>
    </location>
</feature>
<dbReference type="CDD" id="cd00305">
    <property type="entry name" value="Cu-Zn_Superoxide_Dismutase"/>
    <property type="match status" value="1"/>
</dbReference>
<keyword evidence="2" id="KW-0732">Signal</keyword>
<dbReference type="InterPro" id="IPR036423">
    <property type="entry name" value="SOD-like_Cu/Zn_dom_sf"/>
</dbReference>
<organism evidence="4 5">
    <name type="scientific">Brevundimonas bullata</name>
    <dbReference type="NCBI Taxonomy" id="13160"/>
    <lineage>
        <taxon>Bacteria</taxon>
        <taxon>Pseudomonadati</taxon>
        <taxon>Pseudomonadota</taxon>
        <taxon>Alphaproteobacteria</taxon>
        <taxon>Caulobacterales</taxon>
        <taxon>Caulobacteraceae</taxon>
        <taxon>Brevundimonas</taxon>
    </lineage>
</organism>
<dbReference type="Gene3D" id="2.60.40.200">
    <property type="entry name" value="Superoxide dismutase, copper/zinc binding domain"/>
    <property type="match status" value="1"/>
</dbReference>
<gene>
    <name evidence="4" type="ORF">HNP32_002864</name>
</gene>
<proteinExistence type="inferred from homology"/>
<evidence type="ECO:0000256" key="2">
    <source>
        <dbReference type="SAM" id="SignalP"/>
    </source>
</evidence>
<keyword evidence="4" id="KW-0560">Oxidoreductase</keyword>
<feature type="signal peptide" evidence="2">
    <location>
        <begin position="1"/>
        <end position="23"/>
    </location>
</feature>
<dbReference type="InterPro" id="IPR024134">
    <property type="entry name" value="SOD_Cu/Zn_/chaperone"/>
</dbReference>